<evidence type="ECO:0000259" key="9">
    <source>
        <dbReference type="PROSITE" id="PS52029"/>
    </source>
</evidence>
<feature type="transmembrane region" description="Helical" evidence="8">
    <location>
        <begin position="60"/>
        <end position="82"/>
    </location>
</feature>
<name>A0ABV2QTU2_9HYPH</name>
<keyword evidence="3" id="KW-0808">Transferase</keyword>
<keyword evidence="5 7" id="KW-0573">Peptidoglycan synthesis</keyword>
<dbReference type="CDD" id="cd16913">
    <property type="entry name" value="YkuD_like"/>
    <property type="match status" value="1"/>
</dbReference>
<keyword evidence="8" id="KW-0812">Transmembrane</keyword>
<evidence type="ECO:0000256" key="4">
    <source>
        <dbReference type="ARBA" id="ARBA00022960"/>
    </source>
</evidence>
<accession>A0ABV2QTU2</accession>
<keyword evidence="4 7" id="KW-0133">Cell shape</keyword>
<keyword evidence="8" id="KW-0472">Membrane</keyword>
<dbReference type="PANTHER" id="PTHR30582:SF2">
    <property type="entry name" value="L,D-TRANSPEPTIDASE YCIB-RELATED"/>
    <property type="match status" value="1"/>
</dbReference>
<sequence>MLPIGIRLPRAQTCQLQLQRLLTLRKNFGIQITGCSVFACYHEEMQHDLSGEKTSMRRSLAVLGLSLSIGLAALLGMTPATAQADVVARINLSSQQMVVYVDGRARYGWDVSTARRGYTTPVGSYRPTRMHRMWYSRKYDMAPMPNSVFFRGGYAIHGTPHVRSLGRPASHGCVRLAPENARTLYQLIAERGMKNARVVITR</sequence>
<comment type="similarity">
    <text evidence="2">Belongs to the YkuD family.</text>
</comment>
<comment type="pathway">
    <text evidence="1 7">Cell wall biogenesis; peptidoglycan biosynthesis.</text>
</comment>
<dbReference type="Gene3D" id="2.40.440.10">
    <property type="entry name" value="L,D-transpeptidase catalytic domain-like"/>
    <property type="match status" value="1"/>
</dbReference>
<keyword evidence="11" id="KW-1185">Reference proteome</keyword>
<dbReference type="Pfam" id="PF03734">
    <property type="entry name" value="YkuD"/>
    <property type="match status" value="1"/>
</dbReference>
<evidence type="ECO:0000256" key="6">
    <source>
        <dbReference type="ARBA" id="ARBA00023316"/>
    </source>
</evidence>
<evidence type="ECO:0000313" key="10">
    <source>
        <dbReference type="EMBL" id="MET4632427.1"/>
    </source>
</evidence>
<evidence type="ECO:0000256" key="7">
    <source>
        <dbReference type="PROSITE-ProRule" id="PRU01373"/>
    </source>
</evidence>
<evidence type="ECO:0000256" key="1">
    <source>
        <dbReference type="ARBA" id="ARBA00004752"/>
    </source>
</evidence>
<dbReference type="PROSITE" id="PS52029">
    <property type="entry name" value="LD_TPASE"/>
    <property type="match status" value="1"/>
</dbReference>
<proteinExistence type="inferred from homology"/>
<feature type="domain" description="L,D-TPase catalytic" evidence="9">
    <location>
        <begin position="86"/>
        <end position="201"/>
    </location>
</feature>
<organism evidence="10 11">
    <name type="scientific">Kaistia defluvii</name>
    <dbReference type="NCBI Taxonomy" id="410841"/>
    <lineage>
        <taxon>Bacteria</taxon>
        <taxon>Pseudomonadati</taxon>
        <taxon>Pseudomonadota</taxon>
        <taxon>Alphaproteobacteria</taxon>
        <taxon>Hyphomicrobiales</taxon>
        <taxon>Kaistiaceae</taxon>
        <taxon>Kaistia</taxon>
    </lineage>
</organism>
<reference evidence="10 11" key="1">
    <citation type="submission" date="2024-06" db="EMBL/GenBank/DDBJ databases">
        <title>Sorghum-associated microbial communities from plants grown in Nebraska, USA.</title>
        <authorList>
            <person name="Schachtman D."/>
        </authorList>
    </citation>
    <scope>NUCLEOTIDE SEQUENCE [LARGE SCALE GENOMIC DNA]</scope>
    <source>
        <strain evidence="10 11">3207</strain>
    </source>
</reference>
<dbReference type="InterPro" id="IPR050979">
    <property type="entry name" value="LD-transpeptidase"/>
</dbReference>
<evidence type="ECO:0000256" key="2">
    <source>
        <dbReference type="ARBA" id="ARBA00005992"/>
    </source>
</evidence>
<keyword evidence="8" id="KW-1133">Transmembrane helix</keyword>
<dbReference type="Proteomes" id="UP001549321">
    <property type="component" value="Unassembled WGS sequence"/>
</dbReference>
<dbReference type="EMBL" id="JBEPSM010000001">
    <property type="protein sequence ID" value="MET4632427.1"/>
    <property type="molecule type" value="Genomic_DNA"/>
</dbReference>
<dbReference type="SUPFAM" id="SSF141523">
    <property type="entry name" value="L,D-transpeptidase catalytic domain-like"/>
    <property type="match status" value="1"/>
</dbReference>
<keyword evidence="6 7" id="KW-0961">Cell wall biogenesis/degradation</keyword>
<evidence type="ECO:0000313" key="11">
    <source>
        <dbReference type="Proteomes" id="UP001549321"/>
    </source>
</evidence>
<evidence type="ECO:0000256" key="5">
    <source>
        <dbReference type="ARBA" id="ARBA00022984"/>
    </source>
</evidence>
<feature type="active site" description="Proton donor/acceptor" evidence="7">
    <location>
        <position position="157"/>
    </location>
</feature>
<dbReference type="PANTHER" id="PTHR30582">
    <property type="entry name" value="L,D-TRANSPEPTIDASE"/>
    <property type="match status" value="1"/>
</dbReference>
<comment type="caution">
    <text evidence="10">The sequence shown here is derived from an EMBL/GenBank/DDBJ whole genome shotgun (WGS) entry which is preliminary data.</text>
</comment>
<evidence type="ECO:0000256" key="8">
    <source>
        <dbReference type="SAM" id="Phobius"/>
    </source>
</evidence>
<gene>
    <name evidence="10" type="ORF">ABIE08_000340</name>
</gene>
<dbReference type="InterPro" id="IPR005490">
    <property type="entry name" value="LD_TPept_cat_dom"/>
</dbReference>
<dbReference type="InterPro" id="IPR038063">
    <property type="entry name" value="Transpep_catalytic_dom"/>
</dbReference>
<evidence type="ECO:0000256" key="3">
    <source>
        <dbReference type="ARBA" id="ARBA00022679"/>
    </source>
</evidence>
<feature type="active site" description="Nucleophile" evidence="7">
    <location>
        <position position="173"/>
    </location>
</feature>
<protein>
    <recommendedName>
        <fullName evidence="9">L,D-TPase catalytic domain-containing protein</fullName>
    </recommendedName>
</protein>